<proteinExistence type="predicted"/>
<name>A0A6A4HBX4_9AGAR</name>
<accession>A0A6A4HBX4</accession>
<dbReference type="EMBL" id="ML769536">
    <property type="protein sequence ID" value="KAE9395203.1"/>
    <property type="molecule type" value="Genomic_DNA"/>
</dbReference>
<dbReference type="Proteomes" id="UP000799118">
    <property type="component" value="Unassembled WGS sequence"/>
</dbReference>
<reference evidence="1" key="1">
    <citation type="journal article" date="2019" name="Environ. Microbiol.">
        <title>Fungal ecological strategies reflected in gene transcription - a case study of two litter decomposers.</title>
        <authorList>
            <person name="Barbi F."/>
            <person name="Kohler A."/>
            <person name="Barry K."/>
            <person name="Baskaran P."/>
            <person name="Daum C."/>
            <person name="Fauchery L."/>
            <person name="Ihrmark K."/>
            <person name="Kuo A."/>
            <person name="LaButti K."/>
            <person name="Lipzen A."/>
            <person name="Morin E."/>
            <person name="Grigoriev I.V."/>
            <person name="Henrissat B."/>
            <person name="Lindahl B."/>
            <person name="Martin F."/>
        </authorList>
    </citation>
    <scope>NUCLEOTIDE SEQUENCE</scope>
    <source>
        <strain evidence="1">JB14</strain>
    </source>
</reference>
<evidence type="ECO:0000313" key="1">
    <source>
        <dbReference type="EMBL" id="KAE9395203.1"/>
    </source>
</evidence>
<dbReference type="AlphaFoldDB" id="A0A6A4HBX4"/>
<keyword evidence="2" id="KW-1185">Reference proteome</keyword>
<gene>
    <name evidence="1" type="ORF">BT96DRAFT_826639</name>
</gene>
<sequence length="52" mass="6237">MRVWRHTSHTFFIHVWRIGGCIKSTHPIPNSTYIPYRPCHTSTILPYTAYYE</sequence>
<evidence type="ECO:0000313" key="2">
    <source>
        <dbReference type="Proteomes" id="UP000799118"/>
    </source>
</evidence>
<protein>
    <submittedName>
        <fullName evidence="1">Uncharacterized protein</fullName>
    </submittedName>
</protein>
<organism evidence="1 2">
    <name type="scientific">Gymnopus androsaceus JB14</name>
    <dbReference type="NCBI Taxonomy" id="1447944"/>
    <lineage>
        <taxon>Eukaryota</taxon>
        <taxon>Fungi</taxon>
        <taxon>Dikarya</taxon>
        <taxon>Basidiomycota</taxon>
        <taxon>Agaricomycotina</taxon>
        <taxon>Agaricomycetes</taxon>
        <taxon>Agaricomycetidae</taxon>
        <taxon>Agaricales</taxon>
        <taxon>Marasmiineae</taxon>
        <taxon>Omphalotaceae</taxon>
        <taxon>Gymnopus</taxon>
    </lineage>
</organism>